<sequence>MSKTIGFVRSAAKGLQYRVPFAINHDLDNNFEFVDEQLNEELFWKNDRYIANPYTQTHMKPSREKFLRSKRIEKYKYNQFLCYVNENYDLIRESAREISRGPYKLAKIEQANQWLGE</sequence>
<dbReference type="AlphaFoldDB" id="A0A8J4PJ63"/>
<dbReference type="OrthoDB" id="19027at2759"/>
<dbReference type="EMBL" id="AJWJ01001148">
    <property type="protein sequence ID" value="KAF2068185.1"/>
    <property type="molecule type" value="Genomic_DNA"/>
</dbReference>
<keyword evidence="2" id="KW-1185">Reference proteome</keyword>
<proteinExistence type="predicted"/>
<evidence type="ECO:0000313" key="2">
    <source>
        <dbReference type="Proteomes" id="UP000695562"/>
    </source>
</evidence>
<dbReference type="Proteomes" id="UP000695562">
    <property type="component" value="Unassembled WGS sequence"/>
</dbReference>
<comment type="caution">
    <text evidence="1">The sequence shown here is derived from an EMBL/GenBank/DDBJ whole genome shotgun (WGS) entry which is preliminary data.</text>
</comment>
<reference evidence="1" key="1">
    <citation type="submission" date="2020-01" db="EMBL/GenBank/DDBJ databases">
        <title>Development of genomics and gene disruption for Polysphondylium violaceum indicates a role for the polyketide synthase stlB in stalk morphogenesis.</title>
        <authorList>
            <person name="Narita B."/>
            <person name="Kawabe Y."/>
            <person name="Kin K."/>
            <person name="Saito T."/>
            <person name="Gibbs R."/>
            <person name="Kuspa A."/>
            <person name="Muzny D."/>
            <person name="Queller D."/>
            <person name="Richards S."/>
            <person name="Strassman J."/>
            <person name="Sucgang R."/>
            <person name="Worley K."/>
            <person name="Schaap P."/>
        </authorList>
    </citation>
    <scope>NUCLEOTIDE SEQUENCE</scope>
    <source>
        <strain evidence="1">QSvi11</strain>
    </source>
</reference>
<evidence type="ECO:0000313" key="1">
    <source>
        <dbReference type="EMBL" id="KAF2068185.1"/>
    </source>
</evidence>
<name>A0A8J4PJ63_9MYCE</name>
<organism evidence="1 2">
    <name type="scientific">Polysphondylium violaceum</name>
    <dbReference type="NCBI Taxonomy" id="133409"/>
    <lineage>
        <taxon>Eukaryota</taxon>
        <taxon>Amoebozoa</taxon>
        <taxon>Evosea</taxon>
        <taxon>Eumycetozoa</taxon>
        <taxon>Dictyostelia</taxon>
        <taxon>Dictyosteliales</taxon>
        <taxon>Dictyosteliaceae</taxon>
        <taxon>Polysphondylium</taxon>
    </lineage>
</organism>
<gene>
    <name evidence="1" type="ORF">CYY_010491</name>
</gene>
<protein>
    <submittedName>
        <fullName evidence="1">Uncharacterized protein</fullName>
    </submittedName>
</protein>
<accession>A0A8J4PJ63</accession>